<evidence type="ECO:0000256" key="3">
    <source>
        <dbReference type="ARBA" id="ARBA00022630"/>
    </source>
</evidence>
<evidence type="ECO:0000256" key="4">
    <source>
        <dbReference type="ARBA" id="ARBA00022643"/>
    </source>
</evidence>
<evidence type="ECO:0000256" key="6">
    <source>
        <dbReference type="ARBA" id="ARBA00023170"/>
    </source>
</evidence>
<dbReference type="NCBIfam" id="TIGR00229">
    <property type="entry name" value="sensory_box"/>
    <property type="match status" value="1"/>
</dbReference>
<evidence type="ECO:0000313" key="8">
    <source>
        <dbReference type="EMBL" id="KAF4358093.1"/>
    </source>
</evidence>
<feature type="domain" description="PAS" evidence="7">
    <location>
        <begin position="36"/>
        <end position="62"/>
    </location>
</feature>
<keyword evidence="6" id="KW-0675">Receptor</keyword>
<protein>
    <recommendedName>
        <fullName evidence="7">PAS domain-containing protein</fullName>
    </recommendedName>
</protein>
<gene>
    <name evidence="8" type="ORF">F8388_009376</name>
</gene>
<keyword evidence="5" id="KW-0157">Chromophore</keyword>
<dbReference type="GO" id="GO:0009881">
    <property type="term" value="F:photoreceptor activity"/>
    <property type="evidence" value="ECO:0007669"/>
    <property type="project" value="UniProtKB-KW"/>
</dbReference>
<evidence type="ECO:0000256" key="1">
    <source>
        <dbReference type="ARBA" id="ARBA00022543"/>
    </source>
</evidence>
<dbReference type="CDD" id="cd00130">
    <property type="entry name" value="PAS"/>
    <property type="match status" value="1"/>
</dbReference>
<accession>A0A7J6EI45</accession>
<dbReference type="PROSITE" id="PS50112">
    <property type="entry name" value="PAS"/>
    <property type="match status" value="1"/>
</dbReference>
<name>A0A7J6EI45_CANSA</name>
<keyword evidence="3" id="KW-0285">Flavoprotein</keyword>
<evidence type="ECO:0000313" key="9">
    <source>
        <dbReference type="Proteomes" id="UP000525078"/>
    </source>
</evidence>
<organism evidence="8 9">
    <name type="scientific">Cannabis sativa</name>
    <name type="common">Hemp</name>
    <name type="synonym">Marijuana</name>
    <dbReference type="NCBI Taxonomy" id="3483"/>
    <lineage>
        <taxon>Eukaryota</taxon>
        <taxon>Viridiplantae</taxon>
        <taxon>Streptophyta</taxon>
        <taxon>Embryophyta</taxon>
        <taxon>Tracheophyta</taxon>
        <taxon>Spermatophyta</taxon>
        <taxon>Magnoliopsida</taxon>
        <taxon>eudicotyledons</taxon>
        <taxon>Gunneridae</taxon>
        <taxon>Pentapetalae</taxon>
        <taxon>rosids</taxon>
        <taxon>fabids</taxon>
        <taxon>Rosales</taxon>
        <taxon>Cannabaceae</taxon>
        <taxon>Cannabis</taxon>
    </lineage>
</organism>
<sequence>MESIQHCLNTSYYSLWITDALEEIPHNFTITDPSISGHPIVFASRGFLKMTGYSKSEVIGKNGRMFQGPRTCRRSVMEVREAVREERAIQINLLNYRKDGTPFWILFHMCPVFSKEDGKVINFIAVQVPLHLSTPPTTTTATGFSRYQQQLGSCRRQVWSDSLTPAASSDVSEMKIEEAWEASDAEKNKAASGISRVLSVLTHYSESTGRVVCGKRCYSWHEVIGRNCRFLNGEDTDSSALCKIEENIQMERACTVRILSYRKNKSSFWNSLHVSPVRNASGKIAYIVGVHMLQESSYEQGQGEHGLSPEMKQLSTVGAVKIAVRSSSMGASSSSKS</sequence>
<evidence type="ECO:0000259" key="7">
    <source>
        <dbReference type="PROSITE" id="PS50112"/>
    </source>
</evidence>
<keyword evidence="4" id="KW-0288">FMN</keyword>
<dbReference type="Gene3D" id="3.30.450.20">
    <property type="entry name" value="PAS domain"/>
    <property type="match status" value="2"/>
</dbReference>
<dbReference type="InterPro" id="IPR000014">
    <property type="entry name" value="PAS"/>
</dbReference>
<dbReference type="InterPro" id="IPR001610">
    <property type="entry name" value="PAC"/>
</dbReference>
<reference evidence="8 9" key="1">
    <citation type="journal article" date="2020" name="bioRxiv">
        <title>Sequence and annotation of 42 cannabis genomes reveals extensive copy number variation in cannabinoid synthesis and pathogen resistance genes.</title>
        <authorList>
            <person name="Mckernan K.J."/>
            <person name="Helbert Y."/>
            <person name="Kane L.T."/>
            <person name="Ebling H."/>
            <person name="Zhang L."/>
            <person name="Liu B."/>
            <person name="Eaton Z."/>
            <person name="Mclaughlin S."/>
            <person name="Kingan S."/>
            <person name="Baybayan P."/>
            <person name="Concepcion G."/>
            <person name="Jordan M."/>
            <person name="Riva A."/>
            <person name="Barbazuk W."/>
            <person name="Harkins T."/>
        </authorList>
    </citation>
    <scope>NUCLEOTIDE SEQUENCE [LARGE SCALE GENOMIC DNA]</scope>
    <source>
        <strain evidence="9">cv. Jamaican Lion 4</strain>
        <tissue evidence="8">Leaf</tissue>
    </source>
</reference>
<keyword evidence="2" id="KW-0716">Sensory transduction</keyword>
<dbReference type="GO" id="GO:0005634">
    <property type="term" value="C:nucleus"/>
    <property type="evidence" value="ECO:0007669"/>
    <property type="project" value="TreeGrafter"/>
</dbReference>
<dbReference type="PANTHER" id="PTHR47429:SF2">
    <property type="entry name" value="PROTEIN TWIN LOV 1"/>
    <property type="match status" value="1"/>
</dbReference>
<dbReference type="Proteomes" id="UP000525078">
    <property type="component" value="Unassembled WGS sequence"/>
</dbReference>
<dbReference type="SUPFAM" id="SSF55785">
    <property type="entry name" value="PYP-like sensor domain (PAS domain)"/>
    <property type="match status" value="2"/>
</dbReference>
<dbReference type="Pfam" id="PF13426">
    <property type="entry name" value="PAS_9"/>
    <property type="match status" value="2"/>
</dbReference>
<keyword evidence="1" id="KW-0600">Photoreceptor protein</keyword>
<evidence type="ECO:0000256" key="5">
    <source>
        <dbReference type="ARBA" id="ARBA00022991"/>
    </source>
</evidence>
<comment type="caution">
    <text evidence="8">The sequence shown here is derived from an EMBL/GenBank/DDBJ whole genome shotgun (WGS) entry which is preliminary data.</text>
</comment>
<dbReference type="EMBL" id="JAATIP010000228">
    <property type="protein sequence ID" value="KAF4358093.1"/>
    <property type="molecule type" value="Genomic_DNA"/>
</dbReference>
<evidence type="ECO:0000256" key="2">
    <source>
        <dbReference type="ARBA" id="ARBA00022606"/>
    </source>
</evidence>
<proteinExistence type="predicted"/>
<dbReference type="SMART" id="SM00086">
    <property type="entry name" value="PAC"/>
    <property type="match status" value="2"/>
</dbReference>
<dbReference type="InterPro" id="IPR035965">
    <property type="entry name" value="PAS-like_dom_sf"/>
</dbReference>
<dbReference type="GO" id="GO:0009637">
    <property type="term" value="P:response to blue light"/>
    <property type="evidence" value="ECO:0007669"/>
    <property type="project" value="UniProtKB-ARBA"/>
</dbReference>
<dbReference type="PANTHER" id="PTHR47429">
    <property type="entry name" value="PROTEIN TWIN LOV 1"/>
    <property type="match status" value="1"/>
</dbReference>
<dbReference type="FunFam" id="3.30.450.20:FF:000100">
    <property type="entry name" value="Protein TWIN LOV 1"/>
    <property type="match status" value="1"/>
</dbReference>
<dbReference type="AlphaFoldDB" id="A0A7J6EI45"/>